<keyword evidence="3" id="KW-1185">Reference proteome</keyword>
<gene>
    <name evidence="2" type="ORF">GOHSU_22_01010</name>
</gene>
<dbReference type="Pfam" id="PF12277">
    <property type="entry name" value="DUF3618"/>
    <property type="match status" value="1"/>
</dbReference>
<dbReference type="Proteomes" id="UP000053405">
    <property type="component" value="Unassembled WGS sequence"/>
</dbReference>
<protein>
    <recommendedName>
        <fullName evidence="4">DUF3618 domain-containing protein</fullName>
    </recommendedName>
</protein>
<evidence type="ECO:0000313" key="3">
    <source>
        <dbReference type="Proteomes" id="UP000053405"/>
    </source>
</evidence>
<keyword evidence="1" id="KW-0472">Membrane</keyword>
<dbReference type="STRING" id="1121927.GOHSU_22_01010"/>
<feature type="transmembrane region" description="Helical" evidence="1">
    <location>
        <begin position="54"/>
        <end position="72"/>
    </location>
</feature>
<dbReference type="OrthoDB" id="5196933at2"/>
<dbReference type="EMBL" id="BANT01000022">
    <property type="protein sequence ID" value="GAC57641.1"/>
    <property type="molecule type" value="Genomic_DNA"/>
</dbReference>
<proteinExistence type="predicted"/>
<name>L7LA65_9ACTN</name>
<keyword evidence="1" id="KW-1133">Transmembrane helix</keyword>
<sequence>MADDTQRIEQEIAQAREELATTLDQLAERANPQRIAEDAKGKAIAFVQKPQVKYTLIGVAGLTVVLVVRAVVKR</sequence>
<evidence type="ECO:0000256" key="1">
    <source>
        <dbReference type="SAM" id="Phobius"/>
    </source>
</evidence>
<evidence type="ECO:0008006" key="4">
    <source>
        <dbReference type="Google" id="ProtNLM"/>
    </source>
</evidence>
<comment type="caution">
    <text evidence="2">The sequence shown here is derived from an EMBL/GenBank/DDBJ whole genome shotgun (WGS) entry which is preliminary data.</text>
</comment>
<dbReference type="InterPro" id="IPR022062">
    <property type="entry name" value="DUF3618"/>
</dbReference>
<dbReference type="eggNOG" id="ENOG5033N9F">
    <property type="taxonomic scope" value="Bacteria"/>
</dbReference>
<dbReference type="AlphaFoldDB" id="L7LA65"/>
<organism evidence="2 3">
    <name type="scientific">Gordonia hirsuta DSM 44140 = NBRC 16056</name>
    <dbReference type="NCBI Taxonomy" id="1121927"/>
    <lineage>
        <taxon>Bacteria</taxon>
        <taxon>Bacillati</taxon>
        <taxon>Actinomycetota</taxon>
        <taxon>Actinomycetes</taxon>
        <taxon>Mycobacteriales</taxon>
        <taxon>Gordoniaceae</taxon>
        <taxon>Gordonia</taxon>
    </lineage>
</organism>
<dbReference type="RefSeq" id="WP_005940165.1">
    <property type="nucleotide sequence ID" value="NZ_ATVK01000050.1"/>
</dbReference>
<accession>L7LA65</accession>
<keyword evidence="1" id="KW-0812">Transmembrane</keyword>
<evidence type="ECO:0000313" key="2">
    <source>
        <dbReference type="EMBL" id="GAC57641.1"/>
    </source>
</evidence>
<reference evidence="2 3" key="1">
    <citation type="submission" date="2012-12" db="EMBL/GenBank/DDBJ databases">
        <title>Whole genome shotgun sequence of Gordonia hirsuta NBRC 16056.</title>
        <authorList>
            <person name="Isaki-Nakamura S."/>
            <person name="Hosoyama A."/>
            <person name="Tsuchikane K."/>
            <person name="Katsumata H."/>
            <person name="Baba S."/>
            <person name="Yamazaki S."/>
            <person name="Fujita N."/>
        </authorList>
    </citation>
    <scope>NUCLEOTIDE SEQUENCE [LARGE SCALE GENOMIC DNA]</scope>
    <source>
        <strain evidence="2 3">NBRC 16056</strain>
    </source>
</reference>